<feature type="transmembrane region" description="Helical" evidence="8">
    <location>
        <begin position="65"/>
        <end position="86"/>
    </location>
</feature>
<evidence type="ECO:0000256" key="5">
    <source>
        <dbReference type="ARBA" id="ARBA00022989"/>
    </source>
</evidence>
<comment type="subcellular location">
    <subcellularLocation>
        <location evidence="1">Cell membrane</location>
        <topology evidence="1">Multi-pass membrane protein</topology>
    </subcellularLocation>
</comment>
<dbReference type="PANTHER" id="PTHR22926">
    <property type="entry name" value="PHOSPHO-N-ACETYLMURAMOYL-PENTAPEPTIDE-TRANSFERASE"/>
    <property type="match status" value="1"/>
</dbReference>
<keyword evidence="6 8" id="KW-0472">Membrane</keyword>
<keyword evidence="7" id="KW-0479">Metal-binding</keyword>
<keyword evidence="3 9" id="KW-0808">Transferase</keyword>
<reference evidence="9" key="1">
    <citation type="submission" date="2020-10" db="EMBL/GenBank/DDBJ databases">
        <title>Ca. Dormibacterota MAGs.</title>
        <authorList>
            <person name="Montgomery K."/>
        </authorList>
    </citation>
    <scope>NUCLEOTIDE SEQUENCE [LARGE SCALE GENOMIC DNA]</scope>
    <source>
        <strain evidence="9">SC8812_S17_10</strain>
    </source>
</reference>
<sequence>MVPRWCWLQRQVVILSAVLAAACLGFLFFNFNPARIFMGDSGSRFLGLALALLSILGVAKVAAAAALLVPVVALAVPIADTALAIVRRRRGRLSIAHADTKHIHHRLLNFGLSQRHTCLVFYGATAVLGAVGLTVFGHRRILVAVVLLVLMVLSVFLGEWLVLWGRRLPIPGGRIVRLLLEARSTRF</sequence>
<dbReference type="GO" id="GO:0071555">
    <property type="term" value="P:cell wall organization"/>
    <property type="evidence" value="ECO:0007669"/>
    <property type="project" value="TreeGrafter"/>
</dbReference>
<dbReference type="GO" id="GO:0009103">
    <property type="term" value="P:lipopolysaccharide biosynthetic process"/>
    <property type="evidence" value="ECO:0007669"/>
    <property type="project" value="TreeGrafter"/>
</dbReference>
<evidence type="ECO:0000256" key="3">
    <source>
        <dbReference type="ARBA" id="ARBA00022679"/>
    </source>
</evidence>
<evidence type="ECO:0000256" key="2">
    <source>
        <dbReference type="ARBA" id="ARBA00022475"/>
    </source>
</evidence>
<dbReference type="AlphaFoldDB" id="A0A934NCF3"/>
<evidence type="ECO:0000256" key="7">
    <source>
        <dbReference type="PIRSR" id="PIRSR600715-1"/>
    </source>
</evidence>
<accession>A0A934NCF3</accession>
<feature type="binding site" evidence="7">
    <location>
        <position position="40"/>
    </location>
    <ligand>
        <name>Mg(2+)</name>
        <dbReference type="ChEBI" id="CHEBI:18420"/>
    </ligand>
</feature>
<keyword evidence="5 8" id="KW-1133">Transmembrane helix</keyword>
<evidence type="ECO:0000256" key="8">
    <source>
        <dbReference type="SAM" id="Phobius"/>
    </source>
</evidence>
<protein>
    <submittedName>
        <fullName evidence="9">Undecaprenyl/decaprenyl-phosphate alpha-N-acetylglucosaminyl 1-phosphate transferase</fullName>
    </submittedName>
</protein>
<dbReference type="Pfam" id="PF00953">
    <property type="entry name" value="Glycos_transf_4"/>
    <property type="match status" value="1"/>
</dbReference>
<comment type="cofactor">
    <cofactor evidence="7">
        <name>Mg(2+)</name>
        <dbReference type="ChEBI" id="CHEBI:18420"/>
    </cofactor>
</comment>
<evidence type="ECO:0000256" key="6">
    <source>
        <dbReference type="ARBA" id="ARBA00023136"/>
    </source>
</evidence>
<dbReference type="Proteomes" id="UP000612893">
    <property type="component" value="Unassembled WGS sequence"/>
</dbReference>
<dbReference type="GO" id="GO:0046872">
    <property type="term" value="F:metal ion binding"/>
    <property type="evidence" value="ECO:0007669"/>
    <property type="project" value="UniProtKB-KW"/>
</dbReference>
<dbReference type="EMBL" id="JAEKNR010000051">
    <property type="protein sequence ID" value="MBJ7597307.1"/>
    <property type="molecule type" value="Genomic_DNA"/>
</dbReference>
<evidence type="ECO:0000313" key="9">
    <source>
        <dbReference type="EMBL" id="MBJ7597307.1"/>
    </source>
</evidence>
<feature type="transmembrane region" description="Helical" evidence="8">
    <location>
        <begin position="141"/>
        <end position="164"/>
    </location>
</feature>
<dbReference type="GO" id="GO:0016780">
    <property type="term" value="F:phosphotransferase activity, for other substituted phosphate groups"/>
    <property type="evidence" value="ECO:0007669"/>
    <property type="project" value="InterPro"/>
</dbReference>
<keyword evidence="7" id="KW-0460">Magnesium</keyword>
<keyword evidence="10" id="KW-1185">Reference proteome</keyword>
<feature type="transmembrane region" description="Helical" evidence="8">
    <location>
        <begin position="12"/>
        <end position="31"/>
    </location>
</feature>
<organism evidence="9 10">
    <name type="scientific">Candidatus Nephthysia bennettiae</name>
    <dbReference type="NCBI Taxonomy" id="3127016"/>
    <lineage>
        <taxon>Bacteria</taxon>
        <taxon>Bacillati</taxon>
        <taxon>Candidatus Dormiibacterota</taxon>
        <taxon>Candidatus Dormibacteria</taxon>
        <taxon>Candidatus Dormibacterales</taxon>
        <taxon>Candidatus Dormibacteraceae</taxon>
        <taxon>Candidatus Nephthysia</taxon>
    </lineage>
</organism>
<dbReference type="InterPro" id="IPR000715">
    <property type="entry name" value="Glycosyl_transferase_4"/>
</dbReference>
<dbReference type="GO" id="GO:0044038">
    <property type="term" value="P:cell wall macromolecule biosynthetic process"/>
    <property type="evidence" value="ECO:0007669"/>
    <property type="project" value="TreeGrafter"/>
</dbReference>
<proteinExistence type="predicted"/>
<dbReference type="PROSITE" id="PS51257">
    <property type="entry name" value="PROKAR_LIPOPROTEIN"/>
    <property type="match status" value="1"/>
</dbReference>
<evidence type="ECO:0000313" key="10">
    <source>
        <dbReference type="Proteomes" id="UP000612893"/>
    </source>
</evidence>
<feature type="transmembrane region" description="Helical" evidence="8">
    <location>
        <begin position="116"/>
        <end position="135"/>
    </location>
</feature>
<evidence type="ECO:0000256" key="1">
    <source>
        <dbReference type="ARBA" id="ARBA00004651"/>
    </source>
</evidence>
<keyword evidence="2" id="KW-1003">Cell membrane</keyword>
<keyword evidence="4 8" id="KW-0812">Transmembrane</keyword>
<gene>
    <name evidence="9" type="ORF">JF922_04370</name>
</gene>
<evidence type="ECO:0000256" key="4">
    <source>
        <dbReference type="ARBA" id="ARBA00022692"/>
    </source>
</evidence>
<dbReference type="CDD" id="cd06853">
    <property type="entry name" value="GT_WecA_like"/>
    <property type="match status" value="1"/>
</dbReference>
<name>A0A934NCF3_9BACT</name>
<dbReference type="PANTHER" id="PTHR22926:SF3">
    <property type="entry name" value="UNDECAPRENYL-PHOSPHATE ALPHA-N-ACETYLGLUCOSAMINYL 1-PHOSPHATE TRANSFERASE"/>
    <property type="match status" value="1"/>
</dbReference>
<comment type="caution">
    <text evidence="9">The sequence shown here is derived from an EMBL/GenBank/DDBJ whole genome shotgun (WGS) entry which is preliminary data.</text>
</comment>
<dbReference type="GO" id="GO:0005886">
    <property type="term" value="C:plasma membrane"/>
    <property type="evidence" value="ECO:0007669"/>
    <property type="project" value="UniProtKB-SubCell"/>
</dbReference>